<reference evidence="2" key="1">
    <citation type="journal article" date="2014" name="Front. Microbiol.">
        <title>High frequency of phylogenetically diverse reductive dehalogenase-homologous genes in deep subseafloor sedimentary metagenomes.</title>
        <authorList>
            <person name="Kawai M."/>
            <person name="Futagami T."/>
            <person name="Toyoda A."/>
            <person name="Takaki Y."/>
            <person name="Nishi S."/>
            <person name="Hori S."/>
            <person name="Arai W."/>
            <person name="Tsubouchi T."/>
            <person name="Morono Y."/>
            <person name="Uchiyama I."/>
            <person name="Ito T."/>
            <person name="Fujiyama A."/>
            <person name="Inagaki F."/>
            <person name="Takami H."/>
        </authorList>
    </citation>
    <scope>NUCLEOTIDE SEQUENCE</scope>
    <source>
        <strain evidence="2">Expedition CK06-06</strain>
    </source>
</reference>
<name>X0VZU8_9ZZZZ</name>
<feature type="compositionally biased region" description="Acidic residues" evidence="1">
    <location>
        <begin position="55"/>
        <end position="68"/>
    </location>
</feature>
<protein>
    <recommendedName>
        <fullName evidence="3">Zinc-ribbon domain-containing protein</fullName>
    </recommendedName>
</protein>
<evidence type="ECO:0000256" key="1">
    <source>
        <dbReference type="SAM" id="MobiDB-lite"/>
    </source>
</evidence>
<evidence type="ECO:0008006" key="3">
    <source>
        <dbReference type="Google" id="ProtNLM"/>
    </source>
</evidence>
<comment type="caution">
    <text evidence="2">The sequence shown here is derived from an EMBL/GenBank/DDBJ whole genome shotgun (WGS) entry which is preliminary data.</text>
</comment>
<feature type="non-terminal residue" evidence="2">
    <location>
        <position position="91"/>
    </location>
</feature>
<proteinExistence type="predicted"/>
<feature type="region of interest" description="Disordered" evidence="1">
    <location>
        <begin position="50"/>
        <end position="91"/>
    </location>
</feature>
<dbReference type="EMBL" id="BARS01031939">
    <property type="protein sequence ID" value="GAG23830.1"/>
    <property type="molecule type" value="Genomic_DNA"/>
</dbReference>
<sequence>MKKKPLKKKPARKKFPEKKPLYAKCPECGYENPINQIYCGQCANLIILKRQDQEPPSEPDEELEEEPADLTKTIESPTEELTTGTTFAGRY</sequence>
<feature type="compositionally biased region" description="Polar residues" evidence="1">
    <location>
        <begin position="73"/>
        <end position="91"/>
    </location>
</feature>
<organism evidence="2">
    <name type="scientific">marine sediment metagenome</name>
    <dbReference type="NCBI Taxonomy" id="412755"/>
    <lineage>
        <taxon>unclassified sequences</taxon>
        <taxon>metagenomes</taxon>
        <taxon>ecological metagenomes</taxon>
    </lineage>
</organism>
<dbReference type="AlphaFoldDB" id="X0VZU8"/>
<gene>
    <name evidence="2" type="ORF">S01H1_49635</name>
</gene>
<accession>X0VZU8</accession>
<evidence type="ECO:0000313" key="2">
    <source>
        <dbReference type="EMBL" id="GAG23830.1"/>
    </source>
</evidence>